<reference evidence="3 4" key="1">
    <citation type="submission" date="2017-03" db="EMBL/GenBank/DDBJ databases">
        <title>Genome analysis of strain PAMC 26510.</title>
        <authorList>
            <person name="Oh H.-M."/>
            <person name="Yang J.-A."/>
        </authorList>
    </citation>
    <scope>NUCLEOTIDE SEQUENCE [LARGE SCALE GENOMIC DNA]</scope>
    <source>
        <strain evidence="3 4">PAMC 26510</strain>
    </source>
</reference>
<protein>
    <recommendedName>
        <fullName evidence="2">DUF5681 domain-containing protein</fullName>
    </recommendedName>
</protein>
<accession>A0A242MM25</accession>
<proteinExistence type="predicted"/>
<dbReference type="AlphaFoldDB" id="A0A242MM25"/>
<feature type="region of interest" description="Disordered" evidence="1">
    <location>
        <begin position="1"/>
        <end position="21"/>
    </location>
</feature>
<gene>
    <name evidence="3" type="ORF">PAMC26510_21350</name>
</gene>
<comment type="caution">
    <text evidence="3">The sequence shown here is derived from an EMBL/GenBank/DDBJ whole genome shotgun (WGS) entry which is preliminary data.</text>
</comment>
<name>A0A242MM25_CABSO</name>
<evidence type="ECO:0000256" key="1">
    <source>
        <dbReference type="SAM" id="MobiDB-lite"/>
    </source>
</evidence>
<dbReference type="RefSeq" id="WP_086382299.1">
    <property type="nucleotide sequence ID" value="NZ_NBTY01000113.1"/>
</dbReference>
<evidence type="ECO:0000313" key="3">
    <source>
        <dbReference type="EMBL" id="OTP72375.1"/>
    </source>
</evidence>
<sequence>MPFEKGKSGNPKGRPRGTGSVSALRAQIAEHVPDIVKQLIDKALAGDMLAVRMLLDRALPTLRSEENAVTVALPTGTMVEQGDAIMRAAAAGEITPAQASALTGALASLARIKEVSELEERIAALEAAKEAA</sequence>
<dbReference type="InterPro" id="IPR043736">
    <property type="entry name" value="DUF5681"/>
</dbReference>
<dbReference type="Pfam" id="PF18932">
    <property type="entry name" value="DUF5681"/>
    <property type="match status" value="1"/>
</dbReference>
<evidence type="ECO:0000259" key="2">
    <source>
        <dbReference type="Pfam" id="PF18932"/>
    </source>
</evidence>
<dbReference type="Proteomes" id="UP000194546">
    <property type="component" value="Unassembled WGS sequence"/>
</dbReference>
<organism evidence="3 4">
    <name type="scientific">Caballeronia sordidicola</name>
    <name type="common">Burkholderia sordidicola</name>
    <dbReference type="NCBI Taxonomy" id="196367"/>
    <lineage>
        <taxon>Bacteria</taxon>
        <taxon>Pseudomonadati</taxon>
        <taxon>Pseudomonadota</taxon>
        <taxon>Betaproteobacteria</taxon>
        <taxon>Burkholderiales</taxon>
        <taxon>Burkholderiaceae</taxon>
        <taxon>Caballeronia</taxon>
    </lineage>
</organism>
<dbReference type="EMBL" id="NBTY01000113">
    <property type="protein sequence ID" value="OTP72375.1"/>
    <property type="molecule type" value="Genomic_DNA"/>
</dbReference>
<evidence type="ECO:0000313" key="4">
    <source>
        <dbReference type="Proteomes" id="UP000194546"/>
    </source>
</evidence>
<feature type="domain" description="DUF5681" evidence="2">
    <location>
        <begin position="3"/>
        <end position="58"/>
    </location>
</feature>